<comment type="caution">
    <text evidence="2">The sequence shown here is derived from an EMBL/GenBank/DDBJ whole genome shotgun (WGS) entry which is preliminary data.</text>
</comment>
<dbReference type="GO" id="GO:0004519">
    <property type="term" value="F:endonuclease activity"/>
    <property type="evidence" value="ECO:0007669"/>
    <property type="project" value="InterPro"/>
</dbReference>
<evidence type="ECO:0000259" key="1">
    <source>
        <dbReference type="Pfam" id="PF01939"/>
    </source>
</evidence>
<dbReference type="Gene3D" id="3.40.1350.10">
    <property type="match status" value="1"/>
</dbReference>
<dbReference type="Proteomes" id="UP000196386">
    <property type="component" value="Unassembled WGS sequence"/>
</dbReference>
<evidence type="ECO:0000313" key="3">
    <source>
        <dbReference type="Proteomes" id="UP000196386"/>
    </source>
</evidence>
<sequence>MPMGLEQQVWSLSDGKRLREVKAPSEKQIEDLLAANIEILDAGWLVIGRQVKTEGGGFIDILCIDQQGALVVVELKRELTPREVTAQALDYASCVSVFTEAQIAETYMAYSRKLERPETLDKAYERKFGMKLDADAFRGDAGRNEVKIVVVATRMDGSTERIIEYLSEAFKVNINILFFCVLEYNGSLLLSRAWLREREELAAAPAVGRREWNGEYFFNFGDSESRSWEEARKYGFICGGGGKWYHQVISSIEPGSRVWVRIPGSGYVGVCTVREKAVPAPEAVLSVDGKDVPFLELPLKGHYHRDRTDYDEQEFIVKVDWEVSVPKDEAVHEFGFFGNQNIACRPTAPSWEFTLDRLKSVWGLRRDGGGADASLQG</sequence>
<dbReference type="EMBL" id="NFKP01000022">
    <property type="protein sequence ID" value="OUP68067.1"/>
    <property type="molecule type" value="Genomic_DNA"/>
</dbReference>
<proteinExistence type="predicted"/>
<gene>
    <name evidence="2" type="ORF">B5F11_14995</name>
</gene>
<dbReference type="GO" id="GO:0003676">
    <property type="term" value="F:nucleic acid binding"/>
    <property type="evidence" value="ECO:0007669"/>
    <property type="project" value="InterPro"/>
</dbReference>
<dbReference type="InterPro" id="IPR048301">
    <property type="entry name" value="NucS_C"/>
</dbReference>
<dbReference type="Pfam" id="PF01939">
    <property type="entry name" value="NucS_C"/>
    <property type="match status" value="1"/>
</dbReference>
<dbReference type="InterPro" id="IPR011856">
    <property type="entry name" value="tRNA_endonuc-like_dom_sf"/>
</dbReference>
<reference evidence="3" key="1">
    <citation type="submission" date="2017-04" db="EMBL/GenBank/DDBJ databases">
        <title>Function of individual gut microbiota members based on whole genome sequencing of pure cultures obtained from chicken caecum.</title>
        <authorList>
            <person name="Medvecky M."/>
            <person name="Cejkova D."/>
            <person name="Polansky O."/>
            <person name="Karasova D."/>
            <person name="Kubasova T."/>
            <person name="Cizek A."/>
            <person name="Rychlik I."/>
        </authorList>
    </citation>
    <scope>NUCLEOTIDE SEQUENCE [LARGE SCALE GENOMIC DNA]</scope>
    <source>
        <strain evidence="3">An175</strain>
    </source>
</reference>
<organism evidence="2 3">
    <name type="scientific">Anaerotruncus colihominis</name>
    <dbReference type="NCBI Taxonomy" id="169435"/>
    <lineage>
        <taxon>Bacteria</taxon>
        <taxon>Bacillati</taxon>
        <taxon>Bacillota</taxon>
        <taxon>Clostridia</taxon>
        <taxon>Eubacteriales</taxon>
        <taxon>Oscillospiraceae</taxon>
        <taxon>Anaerotruncus</taxon>
    </lineage>
</organism>
<feature type="domain" description="Endonuclease NucS C-terminal" evidence="1">
    <location>
        <begin position="25"/>
        <end position="78"/>
    </location>
</feature>
<dbReference type="AlphaFoldDB" id="A0A1Y4MH31"/>
<protein>
    <recommendedName>
        <fullName evidence="1">Endonuclease NucS C-terminal domain-containing protein</fullName>
    </recommendedName>
</protein>
<evidence type="ECO:0000313" key="2">
    <source>
        <dbReference type="EMBL" id="OUP68067.1"/>
    </source>
</evidence>
<accession>A0A1Y4MH31</accession>
<name>A0A1Y4MH31_9FIRM</name>